<accession>A0A1I5YR51</accession>
<dbReference type="Gene3D" id="1.10.1220.10">
    <property type="entry name" value="Met repressor-like"/>
    <property type="match status" value="1"/>
</dbReference>
<dbReference type="GeneID" id="93710192"/>
<dbReference type="RefSeq" id="WP_061802767.1">
    <property type="nucleotide sequence ID" value="NZ_FOXX01000003.1"/>
</dbReference>
<comment type="caution">
    <text evidence="1">The sequence shown here is derived from an EMBL/GenBank/DDBJ whole genome shotgun (WGS) entry which is preliminary data.</text>
</comment>
<evidence type="ECO:0008006" key="3">
    <source>
        <dbReference type="Google" id="ProtNLM"/>
    </source>
</evidence>
<dbReference type="InterPro" id="IPR013321">
    <property type="entry name" value="Arc_rbn_hlx_hlx"/>
</dbReference>
<organism evidence="1 2">
    <name type="scientific">Priestia endophytica DSM 13796</name>
    <dbReference type="NCBI Taxonomy" id="1121089"/>
    <lineage>
        <taxon>Bacteria</taxon>
        <taxon>Bacillati</taxon>
        <taxon>Bacillota</taxon>
        <taxon>Bacilli</taxon>
        <taxon>Bacillales</taxon>
        <taxon>Bacillaceae</taxon>
        <taxon>Priestia</taxon>
    </lineage>
</organism>
<dbReference type="Proteomes" id="UP000182762">
    <property type="component" value="Unassembled WGS sequence"/>
</dbReference>
<reference evidence="1 2" key="1">
    <citation type="submission" date="2016-10" db="EMBL/GenBank/DDBJ databases">
        <authorList>
            <person name="Varghese N."/>
            <person name="Submissions S."/>
        </authorList>
    </citation>
    <scope>NUCLEOTIDE SEQUENCE [LARGE SCALE GENOMIC DNA]</scope>
    <source>
        <strain evidence="1 2">DSM 13796</strain>
    </source>
</reference>
<sequence length="93" mass="11003">MEIKVRNVDPVAVKKIDELAKEKGISRQEFLKGQLEMLAFFREQTTRERHLENLIDKNIEMIKKCSYFMERNAESLEKLHHSIETVVGEIEEL</sequence>
<dbReference type="EMBL" id="FOXX01000003">
    <property type="protein sequence ID" value="SFQ46387.1"/>
    <property type="molecule type" value="Genomic_DNA"/>
</dbReference>
<proteinExistence type="predicted"/>
<name>A0A1I5YR51_9BACI</name>
<protein>
    <recommendedName>
        <fullName evidence="3">Ribbon-helix-helix protein CopG domain-containing protein</fullName>
    </recommendedName>
</protein>
<evidence type="ECO:0000313" key="1">
    <source>
        <dbReference type="EMBL" id="SFQ46387.1"/>
    </source>
</evidence>
<keyword evidence="2" id="KW-1185">Reference proteome</keyword>
<gene>
    <name evidence="1" type="ORF">SAMN02745910_01480</name>
</gene>
<evidence type="ECO:0000313" key="2">
    <source>
        <dbReference type="Proteomes" id="UP000182762"/>
    </source>
</evidence>